<feature type="compositionally biased region" description="Polar residues" evidence="3">
    <location>
        <begin position="12"/>
        <end position="27"/>
    </location>
</feature>
<feature type="region of interest" description="Disordered" evidence="3">
    <location>
        <begin position="1"/>
        <end position="45"/>
    </location>
</feature>
<dbReference type="PANTHER" id="PTHR13495">
    <property type="entry name" value="NEFA-INTERACTING NUCLEAR PROTEIN NIP30"/>
    <property type="match status" value="1"/>
</dbReference>
<dbReference type="InterPro" id="IPR039845">
    <property type="entry name" value="FAM192A"/>
</dbReference>
<comment type="caution">
    <text evidence="5">The sequence shown here is derived from an EMBL/GenBank/DDBJ whole genome shotgun (WGS) entry which is preliminary data.</text>
</comment>
<dbReference type="Proteomes" id="UP001303160">
    <property type="component" value="Unassembled WGS sequence"/>
</dbReference>
<reference evidence="5" key="2">
    <citation type="submission" date="2023-05" db="EMBL/GenBank/DDBJ databases">
        <authorList>
            <consortium name="Lawrence Berkeley National Laboratory"/>
            <person name="Steindorff A."/>
            <person name="Hensen N."/>
            <person name="Bonometti L."/>
            <person name="Westerberg I."/>
            <person name="Brannstrom I.O."/>
            <person name="Guillou S."/>
            <person name="Cros-Aarteil S."/>
            <person name="Calhoun S."/>
            <person name="Haridas S."/>
            <person name="Kuo A."/>
            <person name="Mondo S."/>
            <person name="Pangilinan J."/>
            <person name="Riley R."/>
            <person name="Labutti K."/>
            <person name="Andreopoulos B."/>
            <person name="Lipzen A."/>
            <person name="Chen C."/>
            <person name="Yanf M."/>
            <person name="Daum C."/>
            <person name="Ng V."/>
            <person name="Clum A."/>
            <person name="Ohm R."/>
            <person name="Martin F."/>
            <person name="Silar P."/>
            <person name="Natvig D."/>
            <person name="Lalanne C."/>
            <person name="Gautier V."/>
            <person name="Ament-Velasquez S.L."/>
            <person name="Kruys A."/>
            <person name="Hutchinson M.I."/>
            <person name="Powell A.J."/>
            <person name="Barry K."/>
            <person name="Miller A.N."/>
            <person name="Grigoriev I.V."/>
            <person name="Debuchy R."/>
            <person name="Gladieux P."/>
            <person name="Thoren M.H."/>
            <person name="Johannesson H."/>
        </authorList>
    </citation>
    <scope>NUCLEOTIDE SEQUENCE</scope>
    <source>
        <strain evidence="5">CBS 315.58</strain>
    </source>
</reference>
<evidence type="ECO:0000256" key="2">
    <source>
        <dbReference type="ARBA" id="ARBA00023242"/>
    </source>
</evidence>
<organism evidence="5 6">
    <name type="scientific">Triangularia verruculosa</name>
    <dbReference type="NCBI Taxonomy" id="2587418"/>
    <lineage>
        <taxon>Eukaryota</taxon>
        <taxon>Fungi</taxon>
        <taxon>Dikarya</taxon>
        <taxon>Ascomycota</taxon>
        <taxon>Pezizomycotina</taxon>
        <taxon>Sordariomycetes</taxon>
        <taxon>Sordariomycetidae</taxon>
        <taxon>Sordariales</taxon>
        <taxon>Podosporaceae</taxon>
        <taxon>Triangularia</taxon>
    </lineage>
</organism>
<keyword evidence="6" id="KW-1185">Reference proteome</keyword>
<evidence type="ECO:0000313" key="5">
    <source>
        <dbReference type="EMBL" id="KAK4199957.1"/>
    </source>
</evidence>
<feature type="compositionally biased region" description="Acidic residues" evidence="3">
    <location>
        <begin position="146"/>
        <end position="163"/>
    </location>
</feature>
<evidence type="ECO:0000313" key="6">
    <source>
        <dbReference type="Proteomes" id="UP001303160"/>
    </source>
</evidence>
<sequence length="243" mass="26872">MSSRFISAGSIDATTGTPSSEPSQATNTPPPQQDVSNRKSKEWAEVTEQLEADRQRRIQQAKQAAEGGEKSLYEVLQANKAAKQAEFEEKSKLKNQFRALDEDEIDFLDEVKRKKKEEEEQRRQELEEGLRAFREGKMQSKGDDGGAGDDSEEGEGEWGEEEWAFTADSGRRRKRKGEGRKKLLVKKARREESNTGEGKEGDKKAIDEAGKDMAAPPPKPAAAAPVKKPSGGLLVDYGSDSDD</sequence>
<gene>
    <name evidence="5" type="ORF">QBC40DRAFT_340137</name>
</gene>
<accession>A0AAN7AVB6</accession>
<reference evidence="5" key="1">
    <citation type="journal article" date="2023" name="Mol. Phylogenet. Evol.">
        <title>Genome-scale phylogeny and comparative genomics of the fungal order Sordariales.</title>
        <authorList>
            <person name="Hensen N."/>
            <person name="Bonometti L."/>
            <person name="Westerberg I."/>
            <person name="Brannstrom I.O."/>
            <person name="Guillou S."/>
            <person name="Cros-Aarteil S."/>
            <person name="Calhoun S."/>
            <person name="Haridas S."/>
            <person name="Kuo A."/>
            <person name="Mondo S."/>
            <person name="Pangilinan J."/>
            <person name="Riley R."/>
            <person name="LaButti K."/>
            <person name="Andreopoulos B."/>
            <person name="Lipzen A."/>
            <person name="Chen C."/>
            <person name="Yan M."/>
            <person name="Daum C."/>
            <person name="Ng V."/>
            <person name="Clum A."/>
            <person name="Steindorff A."/>
            <person name="Ohm R.A."/>
            <person name="Martin F."/>
            <person name="Silar P."/>
            <person name="Natvig D.O."/>
            <person name="Lalanne C."/>
            <person name="Gautier V."/>
            <person name="Ament-Velasquez S.L."/>
            <person name="Kruys A."/>
            <person name="Hutchinson M.I."/>
            <person name="Powell A.J."/>
            <person name="Barry K."/>
            <person name="Miller A.N."/>
            <person name="Grigoriev I.V."/>
            <person name="Debuchy R."/>
            <person name="Gladieux P."/>
            <person name="Hiltunen Thoren M."/>
            <person name="Johannesson H."/>
        </authorList>
    </citation>
    <scope>NUCLEOTIDE SEQUENCE</scope>
    <source>
        <strain evidence="5">CBS 315.58</strain>
    </source>
</reference>
<evidence type="ECO:0000259" key="4">
    <source>
        <dbReference type="Pfam" id="PF10187"/>
    </source>
</evidence>
<dbReference type="PANTHER" id="PTHR13495:SF0">
    <property type="entry name" value="PSME3-INTERACTING PROTEIN"/>
    <property type="match status" value="1"/>
</dbReference>
<keyword evidence="2" id="KW-0539">Nucleus</keyword>
<dbReference type="AlphaFoldDB" id="A0AAN7AVB6"/>
<evidence type="ECO:0000256" key="1">
    <source>
        <dbReference type="ARBA" id="ARBA00004123"/>
    </source>
</evidence>
<dbReference type="InterPro" id="IPR019331">
    <property type="entry name" value="FAM192A/Fyv6_N"/>
</dbReference>
<feature type="region of interest" description="Disordered" evidence="3">
    <location>
        <begin position="109"/>
        <end position="243"/>
    </location>
</feature>
<proteinExistence type="predicted"/>
<comment type="subcellular location">
    <subcellularLocation>
        <location evidence="1">Nucleus</location>
    </subcellularLocation>
</comment>
<protein>
    <submittedName>
        <fullName evidence="5">NEFA-interacting nuclear protein NIP30</fullName>
    </submittedName>
</protein>
<feature type="compositionally biased region" description="Basic and acidic residues" evidence="3">
    <location>
        <begin position="189"/>
        <end position="211"/>
    </location>
</feature>
<name>A0AAN7AVB6_9PEZI</name>
<feature type="compositionally biased region" description="Basic residues" evidence="3">
    <location>
        <begin position="171"/>
        <end position="188"/>
    </location>
</feature>
<dbReference type="GO" id="GO:0005634">
    <property type="term" value="C:nucleus"/>
    <property type="evidence" value="ECO:0007669"/>
    <property type="project" value="UniProtKB-SubCell"/>
</dbReference>
<dbReference type="EMBL" id="MU863925">
    <property type="protein sequence ID" value="KAK4199957.1"/>
    <property type="molecule type" value="Genomic_DNA"/>
</dbReference>
<evidence type="ECO:0000256" key="3">
    <source>
        <dbReference type="SAM" id="MobiDB-lite"/>
    </source>
</evidence>
<dbReference type="Pfam" id="PF10187">
    <property type="entry name" value="FAM192A_Fyv6_N"/>
    <property type="match status" value="1"/>
</dbReference>
<feature type="domain" description="FAM192A/Fyv6 N-terminal" evidence="4">
    <location>
        <begin position="36"/>
        <end position="134"/>
    </location>
</feature>
<feature type="compositionally biased region" description="Basic and acidic residues" evidence="3">
    <location>
        <begin position="109"/>
        <end position="144"/>
    </location>
</feature>